<feature type="domain" description="Polymerase beta nucleotidyltransferase" evidence="1">
    <location>
        <begin position="28"/>
        <end position="96"/>
    </location>
</feature>
<dbReference type="Proteomes" id="UP000176787">
    <property type="component" value="Unassembled WGS sequence"/>
</dbReference>
<name>A0A1G2F232_9BACT</name>
<dbReference type="STRING" id="1801726.A3H02_03155"/>
<evidence type="ECO:0000313" key="3">
    <source>
        <dbReference type="Proteomes" id="UP000176787"/>
    </source>
</evidence>
<protein>
    <recommendedName>
        <fullName evidence="1">Polymerase beta nucleotidyltransferase domain-containing protein</fullName>
    </recommendedName>
</protein>
<evidence type="ECO:0000313" key="2">
    <source>
        <dbReference type="EMBL" id="OGZ32136.1"/>
    </source>
</evidence>
<dbReference type="AlphaFoldDB" id="A0A1G2F232"/>
<dbReference type="CDD" id="cd05403">
    <property type="entry name" value="NT_KNTase_like"/>
    <property type="match status" value="1"/>
</dbReference>
<dbReference type="Pfam" id="PF18765">
    <property type="entry name" value="Polbeta"/>
    <property type="match status" value="1"/>
</dbReference>
<proteinExistence type="predicted"/>
<organism evidence="2 3">
    <name type="scientific">Candidatus Niyogibacteria bacterium RIFCSPLOWO2_12_FULL_41_13</name>
    <dbReference type="NCBI Taxonomy" id="1801726"/>
    <lineage>
        <taxon>Bacteria</taxon>
        <taxon>Candidatus Niyogiibacteriota</taxon>
    </lineage>
</organism>
<dbReference type="InterPro" id="IPR041633">
    <property type="entry name" value="Polbeta"/>
</dbReference>
<dbReference type="Gene3D" id="3.30.460.10">
    <property type="entry name" value="Beta Polymerase, domain 2"/>
    <property type="match status" value="1"/>
</dbReference>
<comment type="caution">
    <text evidence="2">The sequence shown here is derived from an EMBL/GenBank/DDBJ whole genome shotgun (WGS) entry which is preliminary data.</text>
</comment>
<accession>A0A1G2F232</accession>
<dbReference type="InterPro" id="IPR043519">
    <property type="entry name" value="NT_sf"/>
</dbReference>
<sequence length="102" mass="11866">MRLEYYPVEKLKKEIIGIIGKHLDLNQYAVFFFGSRVAGNNFPRADIDLGVEGPEEVSAEKKLMIEEELDSIPTLYKIDFIDFKRVSEKFKKEAKKIIELIK</sequence>
<dbReference type="SUPFAM" id="SSF81301">
    <property type="entry name" value="Nucleotidyltransferase"/>
    <property type="match status" value="1"/>
</dbReference>
<dbReference type="EMBL" id="MHMS01000014">
    <property type="protein sequence ID" value="OGZ32136.1"/>
    <property type="molecule type" value="Genomic_DNA"/>
</dbReference>
<reference evidence="2 3" key="1">
    <citation type="journal article" date="2016" name="Nat. Commun.">
        <title>Thousands of microbial genomes shed light on interconnected biogeochemical processes in an aquifer system.</title>
        <authorList>
            <person name="Anantharaman K."/>
            <person name="Brown C.T."/>
            <person name="Hug L.A."/>
            <person name="Sharon I."/>
            <person name="Castelle C.J."/>
            <person name="Probst A.J."/>
            <person name="Thomas B.C."/>
            <person name="Singh A."/>
            <person name="Wilkins M.J."/>
            <person name="Karaoz U."/>
            <person name="Brodie E.L."/>
            <person name="Williams K.H."/>
            <person name="Hubbard S.S."/>
            <person name="Banfield J.F."/>
        </authorList>
    </citation>
    <scope>NUCLEOTIDE SEQUENCE [LARGE SCALE GENOMIC DNA]</scope>
</reference>
<gene>
    <name evidence="2" type="ORF">A3H02_03155</name>
</gene>
<evidence type="ECO:0000259" key="1">
    <source>
        <dbReference type="Pfam" id="PF18765"/>
    </source>
</evidence>